<dbReference type="Gene3D" id="1.10.4080.10">
    <property type="entry name" value="ADP-ribosylation/Crystallin J1"/>
    <property type="match status" value="1"/>
</dbReference>
<feature type="binding site" evidence="1">
    <location>
        <position position="56"/>
    </location>
    <ligand>
        <name>Mg(2+)</name>
        <dbReference type="ChEBI" id="CHEBI:18420"/>
        <label>1</label>
    </ligand>
</feature>
<dbReference type="RefSeq" id="WP_132769473.1">
    <property type="nucleotide sequence ID" value="NZ_SMAB01000014.1"/>
</dbReference>
<organism evidence="2 3">
    <name type="scientific">Tepidibacillus fermentans</name>
    <dbReference type="NCBI Taxonomy" id="1281767"/>
    <lineage>
        <taxon>Bacteria</taxon>
        <taxon>Bacillati</taxon>
        <taxon>Bacillota</taxon>
        <taxon>Bacilli</taxon>
        <taxon>Bacillales</taxon>
        <taxon>Bacillaceae</taxon>
        <taxon>Tepidibacillus</taxon>
    </lineage>
</organism>
<feature type="binding site" evidence="1">
    <location>
        <position position="54"/>
    </location>
    <ligand>
        <name>Mg(2+)</name>
        <dbReference type="ChEBI" id="CHEBI:18420"/>
        <label>1</label>
    </ligand>
</feature>
<name>A0A4R3KEH4_9BACI</name>
<dbReference type="Proteomes" id="UP000295788">
    <property type="component" value="Unassembled WGS sequence"/>
</dbReference>
<dbReference type="PANTHER" id="PTHR16222:SF12">
    <property type="entry name" value="ADP-RIBOSYLGLYCOHYDROLASE-RELATED"/>
    <property type="match status" value="1"/>
</dbReference>
<accession>A0A4R3KEH4</accession>
<evidence type="ECO:0000313" key="3">
    <source>
        <dbReference type="Proteomes" id="UP000295788"/>
    </source>
</evidence>
<proteinExistence type="predicted"/>
<dbReference type="EMBL" id="SMAB01000014">
    <property type="protein sequence ID" value="TCS81041.1"/>
    <property type="molecule type" value="Genomic_DNA"/>
</dbReference>
<dbReference type="Pfam" id="PF03747">
    <property type="entry name" value="ADP_ribosyl_GH"/>
    <property type="match status" value="1"/>
</dbReference>
<dbReference type="AlphaFoldDB" id="A0A4R3KEH4"/>
<sequence>MLDKIKGALFGVAVGDALGGTTEFMTPEQIQQKYGRLTEIVGGGVWNLEPGETTDDTAMTIAVAKGIIANSKDPVPAIGEEFMKWFQTNPKDVGRTVSLALEQYIETNDWELAVSKAHELGNGRSAGNGTLMRTLPVALSYQDLLTIEKITESQSRLTHYDFLASEASVIYNRIAHRILTSEMDLKQAIQNDIKGTRYESVLKGKPNVPPNGYVVHTFLWVLHLLLQYSTVEEVIIEAANMGGDSDTIAAISGGLMGLDKGYESIPKRFTEKLLLKRELNDLANQLYKIRIEY</sequence>
<dbReference type="GO" id="GO:0016787">
    <property type="term" value="F:hydrolase activity"/>
    <property type="evidence" value="ECO:0007669"/>
    <property type="project" value="UniProtKB-KW"/>
</dbReference>
<evidence type="ECO:0000313" key="2">
    <source>
        <dbReference type="EMBL" id="TCS81041.1"/>
    </source>
</evidence>
<dbReference type="OrthoDB" id="9798107at2"/>
<reference evidence="2 3" key="1">
    <citation type="submission" date="2019-03" db="EMBL/GenBank/DDBJ databases">
        <title>Genomic Encyclopedia of Type Strains, Phase IV (KMG-IV): sequencing the most valuable type-strain genomes for metagenomic binning, comparative biology and taxonomic classification.</title>
        <authorList>
            <person name="Goeker M."/>
        </authorList>
    </citation>
    <scope>NUCLEOTIDE SEQUENCE [LARGE SCALE GENOMIC DNA]</scope>
    <source>
        <strain evidence="2 3">DSM 23802</strain>
    </source>
</reference>
<keyword evidence="2" id="KW-0378">Hydrolase</keyword>
<comment type="cofactor">
    <cofactor evidence="1">
        <name>Mg(2+)</name>
        <dbReference type="ChEBI" id="CHEBI:18420"/>
    </cofactor>
    <text evidence="1">Binds 2 magnesium ions per subunit.</text>
</comment>
<dbReference type="InterPro" id="IPR005502">
    <property type="entry name" value="Ribosyl_crysJ1"/>
</dbReference>
<dbReference type="InterPro" id="IPR036705">
    <property type="entry name" value="Ribosyl_crysJ1_sf"/>
</dbReference>
<feature type="binding site" evidence="1">
    <location>
        <position position="246"/>
    </location>
    <ligand>
        <name>Mg(2+)</name>
        <dbReference type="ChEBI" id="CHEBI:18420"/>
        <label>1</label>
    </ligand>
</feature>
<dbReference type="SUPFAM" id="SSF101478">
    <property type="entry name" value="ADP-ribosylglycohydrolase"/>
    <property type="match status" value="1"/>
</dbReference>
<feature type="binding site" evidence="1">
    <location>
        <position position="244"/>
    </location>
    <ligand>
        <name>Mg(2+)</name>
        <dbReference type="ChEBI" id="CHEBI:18420"/>
        <label>1</label>
    </ligand>
</feature>
<keyword evidence="1" id="KW-0479">Metal-binding</keyword>
<gene>
    <name evidence="2" type="ORF">EDD72_11418</name>
</gene>
<feature type="binding site" evidence="1">
    <location>
        <position position="247"/>
    </location>
    <ligand>
        <name>Mg(2+)</name>
        <dbReference type="ChEBI" id="CHEBI:18420"/>
        <label>1</label>
    </ligand>
</feature>
<comment type="caution">
    <text evidence="2">The sequence shown here is derived from an EMBL/GenBank/DDBJ whole genome shotgun (WGS) entry which is preliminary data.</text>
</comment>
<protein>
    <submittedName>
        <fullName evidence="2">ADP-ribosyl-[dinitrogen reductase] hydrolase</fullName>
    </submittedName>
</protein>
<dbReference type="InterPro" id="IPR050792">
    <property type="entry name" value="ADP-ribosylglycohydrolase"/>
</dbReference>
<keyword evidence="3" id="KW-1185">Reference proteome</keyword>
<dbReference type="PANTHER" id="PTHR16222">
    <property type="entry name" value="ADP-RIBOSYLGLYCOHYDROLASE"/>
    <property type="match status" value="1"/>
</dbReference>
<dbReference type="GO" id="GO:0046872">
    <property type="term" value="F:metal ion binding"/>
    <property type="evidence" value="ECO:0007669"/>
    <property type="project" value="UniProtKB-KW"/>
</dbReference>
<feature type="binding site" evidence="1">
    <location>
        <position position="55"/>
    </location>
    <ligand>
        <name>Mg(2+)</name>
        <dbReference type="ChEBI" id="CHEBI:18420"/>
        <label>1</label>
    </ligand>
</feature>
<evidence type="ECO:0000256" key="1">
    <source>
        <dbReference type="PIRSR" id="PIRSR605502-1"/>
    </source>
</evidence>
<keyword evidence="1" id="KW-0460">Magnesium</keyword>